<proteinExistence type="predicted"/>
<reference evidence="1" key="1">
    <citation type="submission" date="2007-11" db="EMBL/GenBank/DDBJ databases">
        <authorList>
            <person name="Fulton L."/>
            <person name="Clifton S."/>
            <person name="Fulton B."/>
            <person name="Xu J."/>
            <person name="Minx P."/>
            <person name="Pepin K.H."/>
            <person name="Johnson M."/>
            <person name="Thiruvilangam P."/>
            <person name="Bhonagiri V."/>
            <person name="Nash W.E."/>
            <person name="Mardis E.R."/>
            <person name="Wilson R.K."/>
        </authorList>
    </citation>
    <scope>NUCLEOTIDE SEQUENCE [LARGE SCALE GENOMIC DNA]</scope>
    <source>
        <strain evidence="1">DSM 14662</strain>
    </source>
</reference>
<reference evidence="1" key="2">
    <citation type="submission" date="2013-11" db="EMBL/GenBank/DDBJ databases">
        <title>Draft genome sequence of Anaerostipes caccae (DSM 14662).</title>
        <authorList>
            <person name="Sudarsanam P."/>
            <person name="Ley R."/>
            <person name="Guruge J."/>
            <person name="Turnbaugh P.J."/>
            <person name="Mahowald M."/>
            <person name="Liep D."/>
            <person name="Gordon J."/>
        </authorList>
    </citation>
    <scope>NUCLEOTIDE SEQUENCE</scope>
    <source>
        <strain evidence="1">DSM 14662</strain>
    </source>
</reference>
<evidence type="ECO:0000313" key="2">
    <source>
        <dbReference type="Proteomes" id="UP000004935"/>
    </source>
</evidence>
<organism evidence="1 2">
    <name type="scientific">Anaerostipes caccae (strain DSM 14662 / CCUG 47493 / JCM 13470 / NCIMB 13811 / L1-92)</name>
    <dbReference type="NCBI Taxonomy" id="411490"/>
    <lineage>
        <taxon>Bacteria</taxon>
        <taxon>Bacillati</taxon>
        <taxon>Bacillota</taxon>
        <taxon>Clostridia</taxon>
        <taxon>Lachnospirales</taxon>
        <taxon>Lachnospiraceae</taxon>
        <taxon>Anaerostipes</taxon>
    </lineage>
</organism>
<gene>
    <name evidence="1" type="ORF">ANACAC_00508</name>
</gene>
<dbReference type="HOGENOM" id="CLU_3211590_0_0_9"/>
<dbReference type="EMBL" id="ABAX03000003">
    <property type="protein sequence ID" value="EDR98974.1"/>
    <property type="molecule type" value="Genomic_DNA"/>
</dbReference>
<keyword evidence="2" id="KW-1185">Reference proteome</keyword>
<dbReference type="Proteomes" id="UP000004935">
    <property type="component" value="Unassembled WGS sequence"/>
</dbReference>
<dbReference type="AlphaFoldDB" id="B0MAD3"/>
<sequence>MQKKLKKSKKILYSITAKQKSIDKSNASLKKAIKKLKKVKKYKK</sequence>
<protein>
    <submittedName>
        <fullName evidence="1">Uncharacterized protein</fullName>
    </submittedName>
</protein>
<accession>B0MAD3</accession>
<comment type="caution">
    <text evidence="1">The sequence shown here is derived from an EMBL/GenBank/DDBJ whole genome shotgun (WGS) entry which is preliminary data.</text>
</comment>
<dbReference type="STRING" id="411490.ANACAC_00508"/>
<name>B0MAD3_ANACD</name>
<evidence type="ECO:0000313" key="1">
    <source>
        <dbReference type="EMBL" id="EDR98974.1"/>
    </source>
</evidence>